<dbReference type="GO" id="GO:0044780">
    <property type="term" value="P:bacterial-type flagellum assembly"/>
    <property type="evidence" value="ECO:0007669"/>
    <property type="project" value="InterPro"/>
</dbReference>
<evidence type="ECO:0000313" key="7">
    <source>
        <dbReference type="Proteomes" id="UP000501648"/>
    </source>
</evidence>
<dbReference type="InterPro" id="IPR039246">
    <property type="entry name" value="Flagellar_FlgA"/>
</dbReference>
<feature type="signal peptide" evidence="4">
    <location>
        <begin position="1"/>
        <end position="45"/>
    </location>
</feature>
<keyword evidence="2 4" id="KW-0732">Signal</keyword>
<dbReference type="CDD" id="cd11614">
    <property type="entry name" value="SAF_CpaB_FlgA_like"/>
    <property type="match status" value="1"/>
</dbReference>
<accession>A0A6M3ZQ22</accession>
<organism evidence="6 7">
    <name type="scientific">Herbaspirillum rubrisubalbicans Os34</name>
    <dbReference type="NCBI Taxonomy" id="1235827"/>
    <lineage>
        <taxon>Bacteria</taxon>
        <taxon>Pseudomonadati</taxon>
        <taxon>Pseudomonadota</taxon>
        <taxon>Betaproteobacteria</taxon>
        <taxon>Burkholderiales</taxon>
        <taxon>Oxalobacteraceae</taxon>
        <taxon>Herbaspirillum</taxon>
    </lineage>
</organism>
<dbReference type="NCBIfam" id="TIGR03170">
    <property type="entry name" value="flgA_cterm"/>
    <property type="match status" value="1"/>
</dbReference>
<proteinExistence type="predicted"/>
<evidence type="ECO:0000259" key="5">
    <source>
        <dbReference type="SMART" id="SM00858"/>
    </source>
</evidence>
<dbReference type="Gene3D" id="3.90.1210.10">
    <property type="entry name" value="Antifreeze-like/N-acetylneuraminic acid synthase C-terminal domain"/>
    <property type="match status" value="1"/>
</dbReference>
<evidence type="ECO:0000256" key="2">
    <source>
        <dbReference type="ARBA" id="ARBA00022729"/>
    </source>
</evidence>
<gene>
    <name evidence="6" type="ORF">C798_10935</name>
</gene>
<sequence>MAAKIRCAFTGKLHKMKHLLRALRPTLAALLLLCGNLGQFAPALAQNDPNTPQKQDLQVVQQVAEQFLKSQTSGLPGSVTVTIDPADPRLTLASCLEPQAFMPNGGRLFGRTTVGVKCIAPSPWTIYLRANVQVISDYLVAAVPLAQGQTISASDITRIRGDMSALPSGVLTEESQVIGRVANMSLRAGTPLRMDAIRNQRVVQQGQAVRVVSNGPGFQISTEARALTNANEGQMAQARTAAGQVVSGIAKAGGILEINY</sequence>
<keyword evidence="3" id="KW-0574">Periplasm</keyword>
<dbReference type="PANTHER" id="PTHR36307:SF1">
    <property type="entry name" value="FLAGELLA BASAL BODY P-RING FORMATION PROTEIN FLGA"/>
    <property type="match status" value="1"/>
</dbReference>
<evidence type="ECO:0000256" key="1">
    <source>
        <dbReference type="ARBA" id="ARBA00004418"/>
    </source>
</evidence>
<dbReference type="EMBL" id="CP008956">
    <property type="protein sequence ID" value="QJQ00725.1"/>
    <property type="molecule type" value="Genomic_DNA"/>
</dbReference>
<feature type="domain" description="SAF" evidence="5">
    <location>
        <begin position="136"/>
        <end position="198"/>
    </location>
</feature>
<dbReference type="SMART" id="SM00858">
    <property type="entry name" value="SAF"/>
    <property type="match status" value="1"/>
</dbReference>
<dbReference type="Gene3D" id="2.30.30.760">
    <property type="match status" value="1"/>
</dbReference>
<dbReference type="PANTHER" id="PTHR36307">
    <property type="entry name" value="FLAGELLA BASAL BODY P-RING FORMATION PROTEIN FLGA"/>
    <property type="match status" value="1"/>
</dbReference>
<evidence type="ECO:0000313" key="6">
    <source>
        <dbReference type="EMBL" id="QJQ00725.1"/>
    </source>
</evidence>
<keyword evidence="6" id="KW-0282">Flagellum</keyword>
<comment type="subcellular location">
    <subcellularLocation>
        <location evidence="1">Periplasm</location>
    </subcellularLocation>
</comment>
<dbReference type="GO" id="GO:0042597">
    <property type="term" value="C:periplasmic space"/>
    <property type="evidence" value="ECO:0007669"/>
    <property type="project" value="UniProtKB-SubCell"/>
</dbReference>
<protein>
    <submittedName>
        <fullName evidence="6">Flagellar basal body P-ring formation protein FlgA</fullName>
    </submittedName>
</protein>
<dbReference type="InterPro" id="IPR041231">
    <property type="entry name" value="FlgA_N"/>
</dbReference>
<dbReference type="AlphaFoldDB" id="A0A6M3ZQ22"/>
<keyword evidence="6" id="KW-0966">Cell projection</keyword>
<reference evidence="6 7" key="1">
    <citation type="journal article" date="2012" name="J. Bacteriol.">
        <title>Genome sequence of the pathogenic Herbaspirillum seropedicae strain Os34, isolated from rice roots.</title>
        <authorList>
            <person name="Ye W."/>
            <person name="Ye S."/>
            <person name="Liu J."/>
            <person name="Chang S."/>
            <person name="Chen M."/>
            <person name="Zhu B."/>
            <person name="Guo L."/>
            <person name="An Q."/>
        </authorList>
    </citation>
    <scope>NUCLEOTIDE SEQUENCE [LARGE SCALE GENOMIC DNA]</scope>
    <source>
        <strain evidence="6 7">Os34</strain>
    </source>
</reference>
<dbReference type="InterPro" id="IPR013974">
    <property type="entry name" value="SAF"/>
</dbReference>
<evidence type="ECO:0000256" key="3">
    <source>
        <dbReference type="ARBA" id="ARBA00022764"/>
    </source>
</evidence>
<name>A0A6M3ZQ22_9BURK</name>
<keyword evidence="6" id="KW-0969">Cilium</keyword>
<dbReference type="Pfam" id="PF17656">
    <property type="entry name" value="ChapFlgA_N"/>
    <property type="match status" value="1"/>
</dbReference>
<evidence type="ECO:0000256" key="4">
    <source>
        <dbReference type="SAM" id="SignalP"/>
    </source>
</evidence>
<dbReference type="Proteomes" id="UP000501648">
    <property type="component" value="Chromosome"/>
</dbReference>
<dbReference type="InterPro" id="IPR017585">
    <property type="entry name" value="SAF_FlgA"/>
</dbReference>
<dbReference type="Pfam" id="PF13144">
    <property type="entry name" value="ChapFlgA"/>
    <property type="match status" value="1"/>
</dbReference>
<feature type="chain" id="PRO_5026951059" evidence="4">
    <location>
        <begin position="46"/>
        <end position="260"/>
    </location>
</feature>